<feature type="domain" description="RNA polymerase sigma-70 region 2" evidence="4">
    <location>
        <begin position="28"/>
        <end position="92"/>
    </location>
</feature>
<name>A0ABV5F6Q4_9FLAO</name>
<keyword evidence="2" id="KW-0731">Sigma factor</keyword>
<accession>A0ABV5F6Q4</accession>
<keyword evidence="1" id="KW-0805">Transcription regulation</keyword>
<evidence type="ECO:0000313" key="5">
    <source>
        <dbReference type="EMBL" id="MFB9054803.1"/>
    </source>
</evidence>
<dbReference type="EMBL" id="JBHMEZ010000032">
    <property type="protein sequence ID" value="MFB9054803.1"/>
    <property type="molecule type" value="Genomic_DNA"/>
</dbReference>
<dbReference type="SUPFAM" id="SSF88946">
    <property type="entry name" value="Sigma2 domain of RNA polymerase sigma factors"/>
    <property type="match status" value="1"/>
</dbReference>
<dbReference type="Gene3D" id="1.10.1740.10">
    <property type="match status" value="1"/>
</dbReference>
<dbReference type="Proteomes" id="UP001589605">
    <property type="component" value="Unassembled WGS sequence"/>
</dbReference>
<gene>
    <name evidence="5" type="ORF">ACFFVB_17060</name>
</gene>
<reference evidence="5 6" key="1">
    <citation type="submission" date="2024-09" db="EMBL/GenBank/DDBJ databases">
        <authorList>
            <person name="Sun Q."/>
            <person name="Mori K."/>
        </authorList>
    </citation>
    <scope>NUCLEOTIDE SEQUENCE [LARGE SCALE GENOMIC DNA]</scope>
    <source>
        <strain evidence="5 6">CECT 8286</strain>
    </source>
</reference>
<dbReference type="InterPro" id="IPR007627">
    <property type="entry name" value="RNA_pol_sigma70_r2"/>
</dbReference>
<dbReference type="Pfam" id="PF04542">
    <property type="entry name" value="Sigma70_r2"/>
    <property type="match status" value="1"/>
</dbReference>
<dbReference type="InterPro" id="IPR013325">
    <property type="entry name" value="RNA_pol_sigma_r2"/>
</dbReference>
<feature type="non-terminal residue" evidence="5">
    <location>
        <position position="141"/>
    </location>
</feature>
<evidence type="ECO:0000313" key="6">
    <source>
        <dbReference type="Proteomes" id="UP001589605"/>
    </source>
</evidence>
<dbReference type="RefSeq" id="WP_382384441.1">
    <property type="nucleotide sequence ID" value="NZ_JBHMEZ010000032.1"/>
</dbReference>
<evidence type="ECO:0000259" key="4">
    <source>
        <dbReference type="Pfam" id="PF04542"/>
    </source>
</evidence>
<evidence type="ECO:0000256" key="3">
    <source>
        <dbReference type="ARBA" id="ARBA00023163"/>
    </source>
</evidence>
<dbReference type="PANTHER" id="PTHR43133:SF46">
    <property type="entry name" value="RNA POLYMERASE SIGMA-70 FACTOR ECF SUBFAMILY"/>
    <property type="match status" value="1"/>
</dbReference>
<comment type="caution">
    <text evidence="5">The sequence shown here is derived from an EMBL/GenBank/DDBJ whole genome shotgun (WGS) entry which is preliminary data.</text>
</comment>
<dbReference type="InterPro" id="IPR039425">
    <property type="entry name" value="RNA_pol_sigma-70-like"/>
</dbReference>
<dbReference type="PANTHER" id="PTHR43133">
    <property type="entry name" value="RNA POLYMERASE ECF-TYPE SIGMA FACTO"/>
    <property type="match status" value="1"/>
</dbReference>
<keyword evidence="6" id="KW-1185">Reference proteome</keyword>
<proteinExistence type="predicted"/>
<sequence length="141" mass="16681">MINNRFTSDAFLLTELQNGSEQAFNFVFRKYYEGLCFKANGYVNDMDKAQSLVQDCFIKLWEKRDNTEKINNLSAYLSFMVRNRCIDYIRKSESIKTLHDSIAPCQDKNDVECTFISAEFETWLMYKITLLPKKSRIAFEY</sequence>
<protein>
    <submittedName>
        <fullName evidence="5">RNA polymerase sigma factor</fullName>
    </submittedName>
</protein>
<organism evidence="5 6">
    <name type="scientific">Formosa undariae</name>
    <dbReference type="NCBI Taxonomy" id="1325436"/>
    <lineage>
        <taxon>Bacteria</taxon>
        <taxon>Pseudomonadati</taxon>
        <taxon>Bacteroidota</taxon>
        <taxon>Flavobacteriia</taxon>
        <taxon>Flavobacteriales</taxon>
        <taxon>Flavobacteriaceae</taxon>
        <taxon>Formosa</taxon>
    </lineage>
</organism>
<evidence type="ECO:0000256" key="2">
    <source>
        <dbReference type="ARBA" id="ARBA00023082"/>
    </source>
</evidence>
<evidence type="ECO:0000256" key="1">
    <source>
        <dbReference type="ARBA" id="ARBA00023015"/>
    </source>
</evidence>
<keyword evidence="3" id="KW-0804">Transcription</keyword>